<dbReference type="InterPro" id="IPR021109">
    <property type="entry name" value="Peptidase_aspartic_dom_sf"/>
</dbReference>
<dbReference type="PANTHER" id="PTHR47331">
    <property type="entry name" value="PHD-TYPE DOMAIN-CONTAINING PROTEIN"/>
    <property type="match status" value="1"/>
</dbReference>
<dbReference type="InterPro" id="IPR043128">
    <property type="entry name" value="Rev_trsase/Diguanyl_cyclase"/>
</dbReference>
<sequence length="1709" mass="193696">MDPDDLERLRAKREVMFGKVKWELSVAKALHTRNPSCGEVHERREKLTELAANFEAVQTVIEENTSNLMDVTSVFNYRTQFEEIYFNVKDLYTEYLDANQDHVSWHSAGSETSNDLRDAIKALLETQQAMLDRRHAPPQQPAAGGQAPNHEPQVKLPQLNIPVFRGERKAWNSFKDLFVSTIHNREDLKPSVKMQYLLSYLDGEAKRMVNSFPITDANYDEAWATLVTHYYKKKYTVFTLVREFVDQPSVTNAAGLKKLVATSDDVIRQLKALGNEYETRDPWLIHMLLEKVDRETRALWAQKIIDEENPMFADFIDFLQKRCDALETCSAFSRKQGETAKKEFPKNNPSEKKIQAFHASATQASCAKCGKDHPTYHCEQFKAMDVSARRELALTSKLCFNCLRPSHTAKKCQSKSVCRTPQCNQRHHTMLCQQKIKQPDRKQEVQQLPESGSDVPSISTNVAQAVAEKQGPSAFALLPTVVANIRGGDGKLHEVRILIDCGSQASLITSTCAKRLGLRRSNASLEVTGVSGEVVGTTAGIVPLVISSRFNEETKLTTSAYVLGKLTASLPCQRFDVANMPYLEHLQLADPHFNQPGSVDVILGSDVFLSVLEAGQVKDPNGVPVAQRSIFGWIVAGRISKQWCTHAHHSVVNLRQEFDIDHTLRLFWEDQELRQAKLWTQEEQRVVDHFNSTLTRTEDGRFIVRLPMDDSKQQLGESLTAAVRRLRAMERRFENDTNFKERYVAFMQDYQDLGHMEPIPEAEIQVDCTKSYYLPHHGVVKEGSSTTKLRVVFDASCVTTSGASLNDLLLDAPNINTDIFDIMMEFRFHEVVFTADAVKMYRQILVHPDDRDFLRVVWRSSPDKPIQHFRLRTVTYGLKNSGFLAMAALKKAADEYEGKYPEAAEHIKKSTYVDDLTSGAKSVAEAIRLVKEINEIVESAGFTLRKWSSNSAAVLESLPETSTTPIQIQFPDERDMVKALGIHWVPDKDVFTIKVSLQTDGPNTKHQLLSDSARLFDPFGWFAPVIVRAKILFQHCWLYDLNWHDPLPPVVEEKWVEMKESLCQLERINIPRWAPNYEDQIQLHGFSDASEEAYAAVVYLRSVDRNGKVFVTLLAAKTKVAPVRQVSLPRLELNAAELLAKLMKQVAESLKRFQVEQYAWTDSTIVLQWLSGHPRKWNTYVANRTSSILEVLPRKHWAHVASNDNPADCASRGISPAELIDHHLWWSGPTWLAEDSATWNRTNPSDDLDETTLEVRKRFQTLNVAIINSGSTYEIEKHILANRSSIGAACRQLACVQRFIFNLKSKASIQYERRSGAILPSELHAARMQLIRLAQHEGYEEEAKSLAKGNEVHPKSKISSLYPFLDGTGTIRVGGRLQQSSFPFEVKHPAILPNNHRVSRLLVEELHLQNCHAGPTLLTAAINQSNTRGERCSKGYIVVFVCLSSKAVHLEVAGDLSTDTFLGAFKRMISRRGYCNEIWSDNGTNLVGADRQLTEIYEATQTHSKKTEPYFSNLGIRWRFIPPSSPHQGGICEAAVKSAKELLRPVVGNEKLTFEKLSTVLCQIEACLNSRPLYPTSTSPDSFEALTPGHFLVGQPLNLLPEPDIGHLKVNQLDNWEKVQRITNEFWNRWRNEYIATLQPRGKWRNRRDNIKPDQLVLVKSDNTLLSAWELARVVAVHPDKHGLVRTVTLRRGRSEYQRPVQKLCPLPD</sequence>
<feature type="domain" description="Integrase catalytic" evidence="1">
    <location>
        <begin position="1411"/>
        <end position="1596"/>
    </location>
</feature>
<keyword evidence="3" id="KW-1185">Reference proteome</keyword>
<organism evidence="2 3">
    <name type="scientific">Aedes albopictus</name>
    <name type="common">Asian tiger mosquito</name>
    <name type="synonym">Stegomyia albopicta</name>
    <dbReference type="NCBI Taxonomy" id="7160"/>
    <lineage>
        <taxon>Eukaryota</taxon>
        <taxon>Metazoa</taxon>
        <taxon>Ecdysozoa</taxon>
        <taxon>Arthropoda</taxon>
        <taxon>Hexapoda</taxon>
        <taxon>Insecta</taxon>
        <taxon>Pterygota</taxon>
        <taxon>Neoptera</taxon>
        <taxon>Endopterygota</taxon>
        <taxon>Diptera</taxon>
        <taxon>Nematocera</taxon>
        <taxon>Culicoidea</taxon>
        <taxon>Culicidae</taxon>
        <taxon>Culicinae</taxon>
        <taxon>Aedini</taxon>
        <taxon>Aedes</taxon>
        <taxon>Stegomyia</taxon>
    </lineage>
</organism>
<evidence type="ECO:0000313" key="2">
    <source>
        <dbReference type="EnsemblMetazoa" id="AALFPA23_007424.P9860"/>
    </source>
</evidence>
<dbReference type="Proteomes" id="UP000069940">
    <property type="component" value="Unassembled WGS sequence"/>
</dbReference>
<reference evidence="2" key="2">
    <citation type="submission" date="2025-05" db="UniProtKB">
        <authorList>
            <consortium name="EnsemblMetazoa"/>
        </authorList>
    </citation>
    <scope>IDENTIFICATION</scope>
    <source>
        <strain evidence="2">Foshan</strain>
    </source>
</reference>
<dbReference type="InterPro" id="IPR043502">
    <property type="entry name" value="DNA/RNA_pol_sf"/>
</dbReference>
<dbReference type="RefSeq" id="XP_062714788.1">
    <property type="nucleotide sequence ID" value="XM_062858804.1"/>
</dbReference>
<evidence type="ECO:0000259" key="1">
    <source>
        <dbReference type="PROSITE" id="PS50994"/>
    </source>
</evidence>
<name>A0ABM1YAU3_AEDAL</name>
<dbReference type="InterPro" id="IPR008042">
    <property type="entry name" value="Retrotrans_Pao"/>
</dbReference>
<evidence type="ECO:0000313" key="3">
    <source>
        <dbReference type="Proteomes" id="UP000069940"/>
    </source>
</evidence>
<dbReference type="InterPro" id="IPR005312">
    <property type="entry name" value="DUF1759"/>
</dbReference>
<dbReference type="Pfam" id="PF03564">
    <property type="entry name" value="DUF1759"/>
    <property type="match status" value="1"/>
</dbReference>
<dbReference type="Gene3D" id="3.30.420.10">
    <property type="entry name" value="Ribonuclease H-like superfamily/Ribonuclease H"/>
    <property type="match status" value="1"/>
</dbReference>
<dbReference type="InterPro" id="IPR040676">
    <property type="entry name" value="DUF5641"/>
</dbReference>
<dbReference type="CDD" id="cd00303">
    <property type="entry name" value="retropepsin_like"/>
    <property type="match status" value="1"/>
</dbReference>
<dbReference type="Pfam" id="PF05380">
    <property type="entry name" value="Peptidase_A17"/>
    <property type="match status" value="1"/>
</dbReference>
<protein>
    <recommendedName>
        <fullName evidence="1">Integrase catalytic domain-containing protein</fullName>
    </recommendedName>
</protein>
<accession>A0ABM1YAU3</accession>
<dbReference type="Gene3D" id="3.30.70.270">
    <property type="match status" value="1"/>
</dbReference>
<dbReference type="PROSITE" id="PS50994">
    <property type="entry name" value="INTEGRASE"/>
    <property type="match status" value="1"/>
</dbReference>
<dbReference type="InterPro" id="IPR012337">
    <property type="entry name" value="RNaseH-like_sf"/>
</dbReference>
<dbReference type="GeneID" id="134291279"/>
<dbReference type="SUPFAM" id="SSF56672">
    <property type="entry name" value="DNA/RNA polymerases"/>
    <property type="match status" value="1"/>
</dbReference>
<dbReference type="InterPro" id="IPR036397">
    <property type="entry name" value="RNaseH_sf"/>
</dbReference>
<dbReference type="EnsemblMetazoa" id="AALFPA23_007424.R9860">
    <property type="protein sequence ID" value="AALFPA23_007424.P9860"/>
    <property type="gene ID" value="AALFPA23_007424"/>
</dbReference>
<dbReference type="Gene3D" id="2.40.70.10">
    <property type="entry name" value="Acid Proteases"/>
    <property type="match status" value="1"/>
</dbReference>
<dbReference type="InterPro" id="IPR001584">
    <property type="entry name" value="Integrase_cat-core"/>
</dbReference>
<dbReference type="SUPFAM" id="SSF53098">
    <property type="entry name" value="Ribonuclease H-like"/>
    <property type="match status" value="1"/>
</dbReference>
<dbReference type="PANTHER" id="PTHR47331:SF1">
    <property type="entry name" value="GAG-LIKE PROTEIN"/>
    <property type="match status" value="1"/>
</dbReference>
<dbReference type="Gene3D" id="3.10.10.10">
    <property type="entry name" value="HIV Type 1 Reverse Transcriptase, subunit A, domain 1"/>
    <property type="match status" value="1"/>
</dbReference>
<reference evidence="3" key="1">
    <citation type="journal article" date="2015" name="Proc. Natl. Acad. Sci. U.S.A.">
        <title>Genome sequence of the Asian Tiger mosquito, Aedes albopictus, reveals insights into its biology, genetics, and evolution.</title>
        <authorList>
            <person name="Chen X.G."/>
            <person name="Jiang X."/>
            <person name="Gu J."/>
            <person name="Xu M."/>
            <person name="Wu Y."/>
            <person name="Deng Y."/>
            <person name="Zhang C."/>
            <person name="Bonizzoni M."/>
            <person name="Dermauw W."/>
            <person name="Vontas J."/>
            <person name="Armbruster P."/>
            <person name="Huang X."/>
            <person name="Yang Y."/>
            <person name="Zhang H."/>
            <person name="He W."/>
            <person name="Peng H."/>
            <person name="Liu Y."/>
            <person name="Wu K."/>
            <person name="Chen J."/>
            <person name="Lirakis M."/>
            <person name="Topalis P."/>
            <person name="Van Leeuwen T."/>
            <person name="Hall A.B."/>
            <person name="Jiang X."/>
            <person name="Thorpe C."/>
            <person name="Mueller R.L."/>
            <person name="Sun C."/>
            <person name="Waterhouse R.M."/>
            <person name="Yan G."/>
            <person name="Tu Z.J."/>
            <person name="Fang X."/>
            <person name="James A.A."/>
        </authorList>
    </citation>
    <scope>NUCLEOTIDE SEQUENCE [LARGE SCALE GENOMIC DNA]</scope>
    <source>
        <strain evidence="3">Foshan</strain>
    </source>
</reference>
<dbReference type="Pfam" id="PF18701">
    <property type="entry name" value="DUF5641"/>
    <property type="match status" value="1"/>
</dbReference>
<proteinExistence type="predicted"/>